<dbReference type="Proteomes" id="UP000231246">
    <property type="component" value="Unassembled WGS sequence"/>
</dbReference>
<accession>A0A2H0BUE4</accession>
<gene>
    <name evidence="3" type="ORF">COW99_04820</name>
</gene>
<comment type="caution">
    <text evidence="3">The sequence shown here is derived from an EMBL/GenBank/DDBJ whole genome shotgun (WGS) entry which is preliminary data.</text>
</comment>
<dbReference type="EMBL" id="PCTA01000030">
    <property type="protein sequence ID" value="PIP61307.1"/>
    <property type="molecule type" value="Genomic_DNA"/>
</dbReference>
<organism evidence="3 4">
    <name type="scientific">Candidatus Roizmanbacteria bacterium CG22_combo_CG10-13_8_21_14_all_38_20</name>
    <dbReference type="NCBI Taxonomy" id="1974862"/>
    <lineage>
        <taxon>Bacteria</taxon>
        <taxon>Candidatus Roizmaniibacteriota</taxon>
    </lineage>
</organism>
<dbReference type="GO" id="GO:0004519">
    <property type="term" value="F:endonuclease activity"/>
    <property type="evidence" value="ECO:0007669"/>
    <property type="project" value="UniProtKB-KW"/>
</dbReference>
<evidence type="ECO:0000259" key="2">
    <source>
        <dbReference type="PROSITE" id="PS50164"/>
    </source>
</evidence>
<dbReference type="PANTHER" id="PTHR34477">
    <property type="entry name" value="UPF0213 PROTEIN YHBQ"/>
    <property type="match status" value="1"/>
</dbReference>
<reference evidence="3 4" key="1">
    <citation type="submission" date="2017-09" db="EMBL/GenBank/DDBJ databases">
        <title>Depth-based differentiation of microbial function through sediment-hosted aquifers and enrichment of novel symbionts in the deep terrestrial subsurface.</title>
        <authorList>
            <person name="Probst A.J."/>
            <person name="Ladd B."/>
            <person name="Jarett J.K."/>
            <person name="Geller-Mcgrath D.E."/>
            <person name="Sieber C.M."/>
            <person name="Emerson J.B."/>
            <person name="Anantharaman K."/>
            <person name="Thomas B.C."/>
            <person name="Malmstrom R."/>
            <person name="Stieglmeier M."/>
            <person name="Klingl A."/>
            <person name="Woyke T."/>
            <person name="Ryan C.M."/>
            <person name="Banfield J.F."/>
        </authorList>
    </citation>
    <scope>NUCLEOTIDE SEQUENCE [LARGE SCALE GENOMIC DNA]</scope>
    <source>
        <strain evidence="3">CG22_combo_CG10-13_8_21_14_all_38_20</strain>
    </source>
</reference>
<dbReference type="InterPro" id="IPR035901">
    <property type="entry name" value="GIY-YIG_endonuc_sf"/>
</dbReference>
<keyword evidence="3" id="KW-0378">Hydrolase</keyword>
<evidence type="ECO:0000313" key="3">
    <source>
        <dbReference type="EMBL" id="PIP61307.1"/>
    </source>
</evidence>
<protein>
    <submittedName>
        <fullName evidence="3">Endonuclease</fullName>
    </submittedName>
</protein>
<dbReference type="InterPro" id="IPR050190">
    <property type="entry name" value="UPF0213_domain"/>
</dbReference>
<dbReference type="InterPro" id="IPR000305">
    <property type="entry name" value="GIY-YIG_endonuc"/>
</dbReference>
<keyword evidence="3" id="KW-0255">Endonuclease</keyword>
<name>A0A2H0BUE4_9BACT</name>
<dbReference type="AlphaFoldDB" id="A0A2H0BUE4"/>
<keyword evidence="3" id="KW-0540">Nuclease</keyword>
<dbReference type="Gene3D" id="3.40.1440.10">
    <property type="entry name" value="GIY-YIG endonuclease"/>
    <property type="match status" value="1"/>
</dbReference>
<comment type="similarity">
    <text evidence="1">Belongs to the UPF0213 family.</text>
</comment>
<dbReference type="SUPFAM" id="SSF82771">
    <property type="entry name" value="GIY-YIG endonuclease"/>
    <property type="match status" value="1"/>
</dbReference>
<dbReference type="PANTHER" id="PTHR34477:SF5">
    <property type="entry name" value="BSL5627 PROTEIN"/>
    <property type="match status" value="1"/>
</dbReference>
<dbReference type="PROSITE" id="PS50164">
    <property type="entry name" value="GIY_YIG"/>
    <property type="match status" value="1"/>
</dbReference>
<evidence type="ECO:0000256" key="1">
    <source>
        <dbReference type="ARBA" id="ARBA00007435"/>
    </source>
</evidence>
<evidence type="ECO:0000313" key="4">
    <source>
        <dbReference type="Proteomes" id="UP000231246"/>
    </source>
</evidence>
<proteinExistence type="inferred from homology"/>
<feature type="domain" description="GIY-YIG" evidence="2">
    <location>
        <begin position="1"/>
        <end position="67"/>
    </location>
</feature>
<dbReference type="Pfam" id="PF01541">
    <property type="entry name" value="GIY-YIG"/>
    <property type="match status" value="1"/>
</dbReference>
<sequence length="75" mass="8859">MKRRKLYIGCTEDLKRRLHEHNTGRSGIYTSKNGPYELMYYEAYSSKIDASKQEKFYKTGYGKEVLKGKLEETLK</sequence>